<dbReference type="Pfam" id="PF13894">
    <property type="entry name" value="zf-C2H2_4"/>
    <property type="match status" value="1"/>
</dbReference>
<keyword evidence="4" id="KW-0863">Zinc-finger</keyword>
<keyword evidence="5" id="KW-0862">Zinc</keyword>
<proteinExistence type="predicted"/>
<keyword evidence="3" id="KW-0677">Repeat</keyword>
<dbReference type="FunFam" id="3.30.160.60:FF:000322">
    <property type="entry name" value="GDNF-inducible zinc finger protein 1"/>
    <property type="match status" value="1"/>
</dbReference>
<dbReference type="FunFam" id="3.30.160.60:FF:000100">
    <property type="entry name" value="Zinc finger 45-like"/>
    <property type="match status" value="1"/>
</dbReference>
<evidence type="ECO:0000256" key="6">
    <source>
        <dbReference type="ARBA" id="ARBA00023015"/>
    </source>
</evidence>
<dbReference type="PANTHER" id="PTHR24394">
    <property type="entry name" value="ZINC FINGER PROTEIN"/>
    <property type="match status" value="1"/>
</dbReference>
<dbReference type="SMART" id="SM00225">
    <property type="entry name" value="BTB"/>
    <property type="match status" value="1"/>
</dbReference>
<dbReference type="Pfam" id="PF00096">
    <property type="entry name" value="zf-C2H2"/>
    <property type="match status" value="2"/>
</dbReference>
<evidence type="ECO:0000313" key="11">
    <source>
        <dbReference type="EMBL" id="EKC34651.1"/>
    </source>
</evidence>
<dbReference type="HOGENOM" id="CLU_400240_0_0_1"/>
<dbReference type="InterPro" id="IPR036236">
    <property type="entry name" value="Znf_C2H2_sf"/>
</dbReference>
<evidence type="ECO:0000256" key="9">
    <source>
        <dbReference type="ARBA" id="ARBA00023242"/>
    </source>
</evidence>
<feature type="region of interest" description="Disordered" evidence="10">
    <location>
        <begin position="230"/>
        <end position="252"/>
    </location>
</feature>
<dbReference type="Gene3D" id="3.30.710.10">
    <property type="entry name" value="Potassium Channel Kv1.1, Chain A"/>
    <property type="match status" value="1"/>
</dbReference>
<gene>
    <name evidence="11" type="ORF">CGI_10023192</name>
</gene>
<dbReference type="SMART" id="SM00355">
    <property type="entry name" value="ZnF_C2H2"/>
    <property type="match status" value="9"/>
</dbReference>
<feature type="compositionally biased region" description="Basic and acidic residues" evidence="10">
    <location>
        <begin position="578"/>
        <end position="590"/>
    </location>
</feature>
<sequence length="688" mass="79453">MHWCGHTAHSFNPLQKENCVCATIFIREKFGEHTKMAASKVKKSRFFENSFVSKLMNRLDEQRKCSRFCDVVLKVCDTSIRVHSNILAAASPYFHAFLGQGEDDPRAFSQNTPQIIEIHIDNTGDKDSYGEAVCLIVDYFYSGKITVTSNIINHIAEISKIMCLYKLTAFCEWFQKEGGNEDDISEVSEKHLPLETDETQKKRNCNQEHAVHNHVDKCVPIVSKCTEDESESCQPKRKRGRPRKIIRTVESEAGKDVPLNEKNCCAMEQSDEEMNDENTEDEIHVTESPTRSGRKRKLTSKMKELKSIAKSKDNPISNLGFDKIRDRYHCVFCPYTTNVLFHYQRHSQSHKREKSTKKYTCDNCEFTCEKAKDLLIHKKEHLYEKYHCDLCEYNGETKEDFENHMKKHEDPLPYFCKYCDQRFRTKTQLNFHHPKHSKVKPFVCKICDTGFKWKHALKNHMVTHSTTKEHLCDVCGFATAHKSQLKAHKLVHTGETFKCPECNFEATRRQNLKYHLLTHTREKPHQCEICGQSFSLIKNMKRHMLLHTNDRPYKCDQCTFSTTRFDKLKEHLKKQHGQGKDTKKNPKDLSKSMGFIMKNAQNSKIVTSMVPTVSETSEVVDVDVMSTIQALQIQVEGTKVVGRQNEGEGLLMQTPGGSIQPVTLTKLQEDGTEIVYHFVQLETTDVLS</sequence>
<keyword evidence="9" id="KW-0539">Nucleus</keyword>
<dbReference type="InterPro" id="IPR013087">
    <property type="entry name" value="Znf_C2H2_type"/>
</dbReference>
<reference evidence="11" key="1">
    <citation type="journal article" date="2012" name="Nature">
        <title>The oyster genome reveals stress adaptation and complexity of shell formation.</title>
        <authorList>
            <person name="Zhang G."/>
            <person name="Fang X."/>
            <person name="Guo X."/>
            <person name="Li L."/>
            <person name="Luo R."/>
            <person name="Xu F."/>
            <person name="Yang P."/>
            <person name="Zhang L."/>
            <person name="Wang X."/>
            <person name="Qi H."/>
            <person name="Xiong Z."/>
            <person name="Que H."/>
            <person name="Xie Y."/>
            <person name="Holland P.W."/>
            <person name="Paps J."/>
            <person name="Zhu Y."/>
            <person name="Wu F."/>
            <person name="Chen Y."/>
            <person name="Wang J."/>
            <person name="Peng C."/>
            <person name="Meng J."/>
            <person name="Yang L."/>
            <person name="Liu J."/>
            <person name="Wen B."/>
            <person name="Zhang N."/>
            <person name="Huang Z."/>
            <person name="Zhu Q."/>
            <person name="Feng Y."/>
            <person name="Mount A."/>
            <person name="Hedgecock D."/>
            <person name="Xu Z."/>
            <person name="Liu Y."/>
            <person name="Domazet-Loso T."/>
            <person name="Du Y."/>
            <person name="Sun X."/>
            <person name="Zhang S."/>
            <person name="Liu B."/>
            <person name="Cheng P."/>
            <person name="Jiang X."/>
            <person name="Li J."/>
            <person name="Fan D."/>
            <person name="Wang W."/>
            <person name="Fu W."/>
            <person name="Wang T."/>
            <person name="Wang B."/>
            <person name="Zhang J."/>
            <person name="Peng Z."/>
            <person name="Li Y."/>
            <person name="Li N."/>
            <person name="Wang J."/>
            <person name="Chen M."/>
            <person name="He Y."/>
            <person name="Tan F."/>
            <person name="Song X."/>
            <person name="Zheng Q."/>
            <person name="Huang R."/>
            <person name="Yang H."/>
            <person name="Du X."/>
            <person name="Chen L."/>
            <person name="Yang M."/>
            <person name="Gaffney P.M."/>
            <person name="Wang S."/>
            <person name="Luo L."/>
            <person name="She Z."/>
            <person name="Ming Y."/>
            <person name="Huang W."/>
            <person name="Zhang S."/>
            <person name="Huang B."/>
            <person name="Zhang Y."/>
            <person name="Qu T."/>
            <person name="Ni P."/>
            <person name="Miao G."/>
            <person name="Wang J."/>
            <person name="Wang Q."/>
            <person name="Steinberg C.E."/>
            <person name="Wang H."/>
            <person name="Li N."/>
            <person name="Qian L."/>
            <person name="Zhang G."/>
            <person name="Li Y."/>
            <person name="Yang H."/>
            <person name="Liu X."/>
            <person name="Wang J."/>
            <person name="Yin Y."/>
            <person name="Wang J."/>
        </authorList>
    </citation>
    <scope>NUCLEOTIDE SEQUENCE [LARGE SCALE GENOMIC DNA]</scope>
    <source>
        <strain evidence="11">05x7-T-G4-1.051#20</strain>
    </source>
</reference>
<dbReference type="Gene3D" id="3.30.160.60">
    <property type="entry name" value="Classic Zinc Finger"/>
    <property type="match status" value="7"/>
</dbReference>
<dbReference type="AlphaFoldDB" id="K1RK79"/>
<dbReference type="PROSITE" id="PS50097">
    <property type="entry name" value="BTB"/>
    <property type="match status" value="1"/>
</dbReference>
<dbReference type="PANTHER" id="PTHR24394:SF29">
    <property type="entry name" value="MYONEURIN"/>
    <property type="match status" value="1"/>
</dbReference>
<dbReference type="SUPFAM" id="SSF54695">
    <property type="entry name" value="POZ domain"/>
    <property type="match status" value="1"/>
</dbReference>
<evidence type="ECO:0000256" key="7">
    <source>
        <dbReference type="ARBA" id="ARBA00023125"/>
    </source>
</evidence>
<evidence type="ECO:0000256" key="4">
    <source>
        <dbReference type="ARBA" id="ARBA00022771"/>
    </source>
</evidence>
<keyword evidence="6" id="KW-0805">Transcription regulation</keyword>
<dbReference type="CDD" id="cd18186">
    <property type="entry name" value="BTB_POZ_ZBTB_KLHL-like"/>
    <property type="match status" value="1"/>
</dbReference>
<feature type="region of interest" description="Disordered" evidence="10">
    <location>
        <begin position="571"/>
        <end position="590"/>
    </location>
</feature>
<dbReference type="PROSITE" id="PS50157">
    <property type="entry name" value="ZINC_FINGER_C2H2_2"/>
    <property type="match status" value="7"/>
</dbReference>
<protein>
    <submittedName>
        <fullName evidence="11">Zinc finger and BTB domain-containing protein 24</fullName>
    </submittedName>
</protein>
<dbReference type="InterPro" id="IPR000210">
    <property type="entry name" value="BTB/POZ_dom"/>
</dbReference>
<dbReference type="Pfam" id="PF00651">
    <property type="entry name" value="BTB"/>
    <property type="match status" value="1"/>
</dbReference>
<dbReference type="GO" id="GO:0008270">
    <property type="term" value="F:zinc ion binding"/>
    <property type="evidence" value="ECO:0007669"/>
    <property type="project" value="UniProtKB-KW"/>
</dbReference>
<dbReference type="GO" id="GO:0000981">
    <property type="term" value="F:DNA-binding transcription factor activity, RNA polymerase II-specific"/>
    <property type="evidence" value="ECO:0007669"/>
    <property type="project" value="TreeGrafter"/>
</dbReference>
<evidence type="ECO:0000256" key="2">
    <source>
        <dbReference type="ARBA" id="ARBA00022723"/>
    </source>
</evidence>
<dbReference type="InParanoid" id="K1RK79"/>
<dbReference type="SUPFAM" id="SSF57667">
    <property type="entry name" value="beta-beta-alpha zinc fingers"/>
    <property type="match status" value="4"/>
</dbReference>
<evidence type="ECO:0000256" key="8">
    <source>
        <dbReference type="ARBA" id="ARBA00023163"/>
    </source>
</evidence>
<comment type="subcellular location">
    <subcellularLocation>
        <location evidence="1">Nucleus</location>
    </subcellularLocation>
</comment>
<evidence type="ECO:0000256" key="10">
    <source>
        <dbReference type="SAM" id="MobiDB-lite"/>
    </source>
</evidence>
<organism evidence="11">
    <name type="scientific">Magallana gigas</name>
    <name type="common">Pacific oyster</name>
    <name type="synonym">Crassostrea gigas</name>
    <dbReference type="NCBI Taxonomy" id="29159"/>
    <lineage>
        <taxon>Eukaryota</taxon>
        <taxon>Metazoa</taxon>
        <taxon>Spiralia</taxon>
        <taxon>Lophotrochozoa</taxon>
        <taxon>Mollusca</taxon>
        <taxon>Bivalvia</taxon>
        <taxon>Autobranchia</taxon>
        <taxon>Pteriomorphia</taxon>
        <taxon>Ostreida</taxon>
        <taxon>Ostreoidea</taxon>
        <taxon>Ostreidae</taxon>
        <taxon>Magallana</taxon>
    </lineage>
</organism>
<dbReference type="PROSITE" id="PS00028">
    <property type="entry name" value="ZINC_FINGER_C2H2_1"/>
    <property type="match status" value="4"/>
</dbReference>
<dbReference type="GO" id="GO:0005634">
    <property type="term" value="C:nucleus"/>
    <property type="evidence" value="ECO:0007669"/>
    <property type="project" value="UniProtKB-SubCell"/>
</dbReference>
<evidence type="ECO:0000256" key="3">
    <source>
        <dbReference type="ARBA" id="ARBA00022737"/>
    </source>
</evidence>
<dbReference type="GO" id="GO:0003677">
    <property type="term" value="F:DNA binding"/>
    <property type="evidence" value="ECO:0007669"/>
    <property type="project" value="UniProtKB-KW"/>
</dbReference>
<feature type="region of interest" description="Disordered" evidence="10">
    <location>
        <begin position="272"/>
        <end position="299"/>
    </location>
</feature>
<evidence type="ECO:0000256" key="5">
    <source>
        <dbReference type="ARBA" id="ARBA00022833"/>
    </source>
</evidence>
<feature type="compositionally biased region" description="Basic residues" evidence="10">
    <location>
        <begin position="235"/>
        <end position="246"/>
    </location>
</feature>
<accession>K1RK79</accession>
<keyword evidence="2" id="KW-0479">Metal-binding</keyword>
<keyword evidence="7" id="KW-0238">DNA-binding</keyword>
<evidence type="ECO:0000256" key="1">
    <source>
        <dbReference type="ARBA" id="ARBA00004123"/>
    </source>
</evidence>
<dbReference type="InterPro" id="IPR011333">
    <property type="entry name" value="SKP1/BTB/POZ_sf"/>
</dbReference>
<dbReference type="EMBL" id="JH816714">
    <property type="protein sequence ID" value="EKC34651.1"/>
    <property type="molecule type" value="Genomic_DNA"/>
</dbReference>
<keyword evidence="8" id="KW-0804">Transcription</keyword>
<name>K1RK79_MAGGI</name>